<keyword evidence="1" id="KW-0472">Membrane</keyword>
<keyword evidence="1" id="KW-1133">Transmembrane helix</keyword>
<dbReference type="AlphaFoldDB" id="A0A4P7VPP0"/>
<feature type="transmembrane region" description="Helical" evidence="1">
    <location>
        <begin position="86"/>
        <end position="105"/>
    </location>
</feature>
<dbReference type="RefSeq" id="WP_136409928.1">
    <property type="nucleotide sequence ID" value="NZ_CP039393.1"/>
</dbReference>
<organism evidence="2 3">
    <name type="scientific">Muribaculum gordoncarteri</name>
    <dbReference type="NCBI Taxonomy" id="2530390"/>
    <lineage>
        <taxon>Bacteria</taxon>
        <taxon>Pseudomonadati</taxon>
        <taxon>Bacteroidota</taxon>
        <taxon>Bacteroidia</taxon>
        <taxon>Bacteroidales</taxon>
        <taxon>Muribaculaceae</taxon>
        <taxon>Muribaculum</taxon>
    </lineage>
</organism>
<name>A0A4P7VPP0_9BACT</name>
<gene>
    <name evidence="2" type="ORF">E7746_04090</name>
</gene>
<protein>
    <submittedName>
        <fullName evidence="2">ECF transporter S component</fullName>
    </submittedName>
</protein>
<evidence type="ECO:0000313" key="3">
    <source>
        <dbReference type="Proteomes" id="UP000297031"/>
    </source>
</evidence>
<feature type="transmembrane region" description="Helical" evidence="1">
    <location>
        <begin position="148"/>
        <end position="168"/>
    </location>
</feature>
<dbReference type="Proteomes" id="UP000297031">
    <property type="component" value="Chromosome"/>
</dbReference>
<keyword evidence="3" id="KW-1185">Reference proteome</keyword>
<keyword evidence="1" id="KW-0812">Transmembrane</keyword>
<feature type="transmembrane region" description="Helical" evidence="1">
    <location>
        <begin position="112"/>
        <end position="136"/>
    </location>
</feature>
<sequence>MTAQSIRLHSLEYRDVRTYIIAALFVVGNVVLPQICHLVPGGGLTWLPIYFFTLVGAYKFGWRVGVITALMSPLINSMMFGMPPVATLPIITMKSLILAATASCFAHKFNRLSIIVILGIVISYQLIGTAIEALMINSFSAALSDLTTGLPGLAFQVIGGYLTIRYILNK</sequence>
<proteinExistence type="predicted"/>
<dbReference type="EMBL" id="CP039393">
    <property type="protein sequence ID" value="QCD35119.1"/>
    <property type="molecule type" value="Genomic_DNA"/>
</dbReference>
<reference evidence="2 3" key="1">
    <citation type="submission" date="2019-02" db="EMBL/GenBank/DDBJ databases">
        <title>Isolation and identification of novel species under the genus Muribaculum.</title>
        <authorList>
            <person name="Miyake S."/>
            <person name="Ding Y."/>
            <person name="Low A."/>
            <person name="Soh M."/>
            <person name="Seedorf H."/>
        </authorList>
    </citation>
    <scope>NUCLEOTIDE SEQUENCE [LARGE SCALE GENOMIC DNA]</scope>
    <source>
        <strain evidence="2 3">TLL-A4</strain>
    </source>
</reference>
<dbReference type="KEGG" id="mgod:E7746_04090"/>
<evidence type="ECO:0000256" key="1">
    <source>
        <dbReference type="SAM" id="Phobius"/>
    </source>
</evidence>
<dbReference type="OrthoDB" id="1004635at2"/>
<feature type="transmembrane region" description="Helical" evidence="1">
    <location>
        <begin position="20"/>
        <end position="39"/>
    </location>
</feature>
<accession>A0A4P7VPP0</accession>
<dbReference type="Gene3D" id="1.10.1760.20">
    <property type="match status" value="1"/>
</dbReference>
<evidence type="ECO:0000313" key="2">
    <source>
        <dbReference type="EMBL" id="QCD35119.1"/>
    </source>
</evidence>